<accession>A0ABT3A9B2</accession>
<keyword evidence="1" id="KW-0812">Transmembrane</keyword>
<feature type="transmembrane region" description="Helical" evidence="1">
    <location>
        <begin position="120"/>
        <end position="136"/>
    </location>
</feature>
<dbReference type="InterPro" id="IPR010295">
    <property type="entry name" value="DUF898"/>
</dbReference>
<feature type="transmembrane region" description="Helical" evidence="1">
    <location>
        <begin position="183"/>
        <end position="205"/>
    </location>
</feature>
<evidence type="ECO:0000313" key="2">
    <source>
        <dbReference type="EMBL" id="MCV2885189.1"/>
    </source>
</evidence>
<keyword evidence="1" id="KW-0472">Membrane</keyword>
<dbReference type="RefSeq" id="WP_263712478.1">
    <property type="nucleotide sequence ID" value="NZ_JAOWKX010000005.1"/>
</dbReference>
<proteinExistence type="predicted"/>
<name>A0ABT3A9B2_9ALTE</name>
<feature type="transmembrane region" description="Helical" evidence="1">
    <location>
        <begin position="70"/>
        <end position="90"/>
    </location>
</feature>
<dbReference type="Proteomes" id="UP001652504">
    <property type="component" value="Unassembled WGS sequence"/>
</dbReference>
<evidence type="ECO:0000256" key="1">
    <source>
        <dbReference type="SAM" id="Phobius"/>
    </source>
</evidence>
<gene>
    <name evidence="2" type="ORF">OE749_10850</name>
</gene>
<dbReference type="Pfam" id="PF05987">
    <property type="entry name" value="DUF898"/>
    <property type="match status" value="1"/>
</dbReference>
<organism evidence="2 3">
    <name type="scientific">Fluctibacter corallii</name>
    <dbReference type="NCBI Taxonomy" id="2984329"/>
    <lineage>
        <taxon>Bacteria</taxon>
        <taxon>Pseudomonadati</taxon>
        <taxon>Pseudomonadota</taxon>
        <taxon>Gammaproteobacteria</taxon>
        <taxon>Alteromonadales</taxon>
        <taxon>Alteromonadaceae</taxon>
        <taxon>Fluctibacter</taxon>
    </lineage>
</organism>
<comment type="caution">
    <text evidence="2">The sequence shown here is derived from an EMBL/GenBank/DDBJ whole genome shotgun (WGS) entry which is preliminary data.</text>
</comment>
<reference evidence="2 3" key="1">
    <citation type="submission" date="2022-10" db="EMBL/GenBank/DDBJ databases">
        <title>Aestuariibacter sp. AA17 isolated from Montipora capitata coral fragment.</title>
        <authorList>
            <person name="Emsley S.A."/>
            <person name="Pfannmuller K.M."/>
            <person name="Loughran R.M."/>
            <person name="Shlafstein M."/>
            <person name="Papke E."/>
            <person name="Saw J.H."/>
            <person name="Ushijima B."/>
            <person name="Videau P."/>
        </authorList>
    </citation>
    <scope>NUCLEOTIDE SEQUENCE [LARGE SCALE GENOMIC DNA]</scope>
    <source>
        <strain evidence="2 3">AA17</strain>
    </source>
</reference>
<protein>
    <submittedName>
        <fullName evidence="2">YjgN family protein</fullName>
    </submittedName>
</protein>
<keyword evidence="1" id="KW-1133">Transmembrane helix</keyword>
<sequence>MDYKDKIQHYTLPELKDALESVDAATYPEREALLKTRIGLLEASQQEQEREQQKPVWHQVVFNGRGKEFFGIWIVNVLLTILTFGIYSAWAKVRTNRYFYSNTELDGHTFTYLAKPLQILKGRIIAVVIFVLYIVLTQISSVAAGIFIVAWLFVSPWLICQSIKFNLRMTSYRNIQFNFTGRYVQAFCVFIVFPIATLFTLYLTLPWALKQIDNFIVSNTKFGNKQFATELSTGNYFAVFYVAALSGLLAFTGLFFAFGIDLTAMFEQSGSFNFSTIALFAAYAVSFVIASSYYSAKIRNHLFNHSQLANLANFESNLHFAGLLWLRTSNLLILIFTLGLGLAWVKVRKAAYLAAHTKVGILPGAELSLRNELSQSSATLDEVADVFDVDVSLV</sequence>
<evidence type="ECO:0000313" key="3">
    <source>
        <dbReference type="Proteomes" id="UP001652504"/>
    </source>
</evidence>
<keyword evidence="3" id="KW-1185">Reference proteome</keyword>
<dbReference type="EMBL" id="JAOWKX010000005">
    <property type="protein sequence ID" value="MCV2885189.1"/>
    <property type="molecule type" value="Genomic_DNA"/>
</dbReference>
<feature type="transmembrane region" description="Helical" evidence="1">
    <location>
        <begin position="272"/>
        <end position="294"/>
    </location>
</feature>
<feature type="transmembrane region" description="Helical" evidence="1">
    <location>
        <begin position="142"/>
        <end position="163"/>
    </location>
</feature>
<feature type="transmembrane region" description="Helical" evidence="1">
    <location>
        <begin position="324"/>
        <end position="345"/>
    </location>
</feature>
<feature type="transmembrane region" description="Helical" evidence="1">
    <location>
        <begin position="236"/>
        <end position="260"/>
    </location>
</feature>